<proteinExistence type="predicted"/>
<gene>
    <name evidence="1" type="ORF">F8M41_025662</name>
</gene>
<name>A0A8H4AA01_GIGMA</name>
<evidence type="ECO:0000313" key="1">
    <source>
        <dbReference type="EMBL" id="KAF0469047.1"/>
    </source>
</evidence>
<comment type="caution">
    <text evidence="1">The sequence shown here is derived from an EMBL/GenBank/DDBJ whole genome shotgun (WGS) entry which is preliminary data.</text>
</comment>
<reference evidence="1 2" key="1">
    <citation type="journal article" date="2019" name="Environ. Microbiol.">
        <title>At the nexus of three kingdoms: the genome of the mycorrhizal fungus Gigaspora margarita provides insights into plant, endobacterial and fungal interactions.</title>
        <authorList>
            <person name="Venice F."/>
            <person name="Ghignone S."/>
            <person name="Salvioli di Fossalunga A."/>
            <person name="Amselem J."/>
            <person name="Novero M."/>
            <person name="Xianan X."/>
            <person name="Sedzielewska Toro K."/>
            <person name="Morin E."/>
            <person name="Lipzen A."/>
            <person name="Grigoriev I.V."/>
            <person name="Henrissat B."/>
            <person name="Martin F.M."/>
            <person name="Bonfante P."/>
        </authorList>
    </citation>
    <scope>NUCLEOTIDE SEQUENCE [LARGE SCALE GENOMIC DNA]</scope>
    <source>
        <strain evidence="1 2">BEG34</strain>
    </source>
</reference>
<organism evidence="1 2">
    <name type="scientific">Gigaspora margarita</name>
    <dbReference type="NCBI Taxonomy" id="4874"/>
    <lineage>
        <taxon>Eukaryota</taxon>
        <taxon>Fungi</taxon>
        <taxon>Fungi incertae sedis</taxon>
        <taxon>Mucoromycota</taxon>
        <taxon>Glomeromycotina</taxon>
        <taxon>Glomeromycetes</taxon>
        <taxon>Diversisporales</taxon>
        <taxon>Gigasporaceae</taxon>
        <taxon>Gigaspora</taxon>
    </lineage>
</organism>
<dbReference type="AlphaFoldDB" id="A0A8H4AA01"/>
<dbReference type="OrthoDB" id="10349219at2759"/>
<accession>A0A8H4AA01</accession>
<dbReference type="EMBL" id="WTPW01000928">
    <property type="protein sequence ID" value="KAF0469047.1"/>
    <property type="molecule type" value="Genomic_DNA"/>
</dbReference>
<protein>
    <submittedName>
        <fullName evidence="1">Uncharacterized protein</fullName>
    </submittedName>
</protein>
<dbReference type="Proteomes" id="UP000439903">
    <property type="component" value="Unassembled WGS sequence"/>
</dbReference>
<keyword evidence="2" id="KW-1185">Reference proteome</keyword>
<evidence type="ECO:0000313" key="2">
    <source>
        <dbReference type="Proteomes" id="UP000439903"/>
    </source>
</evidence>
<sequence length="73" mass="8380">MNETEGDEDRGDALNIKSKTDQTKVLQYNSDEEYLSSNDNYLDEIITNENFYISDEAIDNKVLPANYVPLSKK</sequence>